<organism evidence="2 3">
    <name type="scientific">Rossellomorea marisflavi</name>
    <dbReference type="NCBI Taxonomy" id="189381"/>
    <lineage>
        <taxon>Bacteria</taxon>
        <taxon>Bacillati</taxon>
        <taxon>Bacillota</taxon>
        <taxon>Bacilli</taxon>
        <taxon>Bacillales</taxon>
        <taxon>Bacillaceae</taxon>
        <taxon>Rossellomorea</taxon>
    </lineage>
</organism>
<dbReference type="Proteomes" id="UP000076510">
    <property type="component" value="Unassembled WGS sequence"/>
</dbReference>
<dbReference type="Pfam" id="PF00571">
    <property type="entry name" value="CBS"/>
    <property type="match status" value="1"/>
</dbReference>
<name>A0A0J5VJ72_9BACI</name>
<dbReference type="OrthoDB" id="1706107at2"/>
<protein>
    <submittedName>
        <fullName evidence="2">Uncharacterized protein</fullName>
    </submittedName>
</protein>
<dbReference type="InterPro" id="IPR051257">
    <property type="entry name" value="Diverse_CBS-Domain"/>
</dbReference>
<dbReference type="Gene3D" id="3.10.580.10">
    <property type="entry name" value="CBS-domain"/>
    <property type="match status" value="1"/>
</dbReference>
<dbReference type="PROSITE" id="PS51371">
    <property type="entry name" value="CBS"/>
    <property type="match status" value="1"/>
</dbReference>
<dbReference type="InterPro" id="IPR046342">
    <property type="entry name" value="CBS_dom_sf"/>
</dbReference>
<dbReference type="PANTHER" id="PTHR43080">
    <property type="entry name" value="CBS DOMAIN-CONTAINING PROTEIN CBSX3, MITOCHONDRIAL"/>
    <property type="match status" value="1"/>
</dbReference>
<evidence type="ECO:0000256" key="1">
    <source>
        <dbReference type="ARBA" id="ARBA00023122"/>
    </source>
</evidence>
<sequence length="211" mass="23981">MFVKSVMIPKHKCYVVSVDESLKKVLDVLEHHKIDGVPVLSNGKYAGTISRFSIYRHYFESGMEKDVFLNEVKAGEVASEQGTYVTEKEVFESALVLLQDAPILPVAGEDREFLGLITRFDVLDHFKSAFGMNTKGIRIAFSSVETEGRIARLGDIIQQYSESVISLVTFDETDKLLRRIVLKLEKKDNMNKFISKLEKSGFRILDIHEDE</sequence>
<dbReference type="PANTHER" id="PTHR43080:SF2">
    <property type="entry name" value="CBS DOMAIN-CONTAINING PROTEIN"/>
    <property type="match status" value="1"/>
</dbReference>
<dbReference type="InterPro" id="IPR000644">
    <property type="entry name" value="CBS_dom"/>
</dbReference>
<dbReference type="CDD" id="cd02205">
    <property type="entry name" value="CBS_pair_SF"/>
    <property type="match status" value="1"/>
</dbReference>
<evidence type="ECO:0000313" key="3">
    <source>
        <dbReference type="Proteomes" id="UP000076510"/>
    </source>
</evidence>
<keyword evidence="1" id="KW-0129">CBS domain</keyword>
<dbReference type="PATRIC" id="fig|189381.10.peg.2041"/>
<dbReference type="SUPFAM" id="SSF54631">
    <property type="entry name" value="CBS-domain pair"/>
    <property type="match status" value="1"/>
</dbReference>
<gene>
    <name evidence="2" type="ORF">AV649_05485</name>
</gene>
<dbReference type="EMBL" id="LQQY01000034">
    <property type="protein sequence ID" value="KZE45628.1"/>
    <property type="molecule type" value="Genomic_DNA"/>
</dbReference>
<dbReference type="RefSeq" id="WP_048005910.1">
    <property type="nucleotide sequence ID" value="NZ_CAXQIX010000042.1"/>
</dbReference>
<evidence type="ECO:0000313" key="2">
    <source>
        <dbReference type="EMBL" id="KZE45628.1"/>
    </source>
</evidence>
<comment type="caution">
    <text evidence="2">The sequence shown here is derived from an EMBL/GenBank/DDBJ whole genome shotgun (WGS) entry which is preliminary data.</text>
</comment>
<reference evidence="3" key="1">
    <citation type="submission" date="2016-01" db="EMBL/GenBank/DDBJ databases">
        <title>Whole genome sequencing of Bhargavaea cecembensis T14.</title>
        <authorList>
            <person name="Hong K.W."/>
        </authorList>
    </citation>
    <scope>NUCLEOTIDE SEQUENCE [LARGE SCALE GENOMIC DNA]</scope>
    <source>
        <strain evidence="3">M19</strain>
    </source>
</reference>
<accession>A0A0J5VJ72</accession>
<proteinExistence type="predicted"/>
<dbReference type="AlphaFoldDB" id="A0A0J5VJ72"/>